<dbReference type="Proteomes" id="UP000663722">
    <property type="component" value="Chromosome"/>
</dbReference>
<evidence type="ECO:0000313" key="1">
    <source>
        <dbReference type="EMBL" id="QTA91234.1"/>
    </source>
</evidence>
<dbReference type="AlphaFoldDB" id="A0A975BSZ2"/>
<keyword evidence="2" id="KW-1185">Reference proteome</keyword>
<evidence type="ECO:0000313" key="2">
    <source>
        <dbReference type="Proteomes" id="UP000663722"/>
    </source>
</evidence>
<sequence length="113" mass="13509">MTDEKTQDQYDSPWKELLERYFREFLEFFFPDAAEGIDWQRGHEFLDKEFQQAVRDAELGKRLADNWQRCGRRTGMRRGCWRIPKFRESTSRVFPSGCLCIITGFLTATGSRW</sequence>
<name>A0A975BSZ2_9BACT</name>
<protein>
    <recommendedName>
        <fullName evidence="3">Cytosolic protein</fullName>
    </recommendedName>
</protein>
<evidence type="ECO:0008006" key="3">
    <source>
        <dbReference type="Google" id="ProtNLM"/>
    </source>
</evidence>
<reference evidence="1" key="1">
    <citation type="journal article" date="2021" name="Microb. Physiol.">
        <title>Proteogenomic Insights into the Physiology of Marine, Sulfate-Reducing, Filamentous Desulfonema limicola and Desulfonema magnum.</title>
        <authorList>
            <person name="Schnaars V."/>
            <person name="Wohlbrand L."/>
            <person name="Scheve S."/>
            <person name="Hinrichs C."/>
            <person name="Reinhardt R."/>
            <person name="Rabus R."/>
        </authorList>
    </citation>
    <scope>NUCLEOTIDE SEQUENCE</scope>
    <source>
        <strain evidence="1">4be13</strain>
    </source>
</reference>
<proteinExistence type="predicted"/>
<dbReference type="EMBL" id="CP061800">
    <property type="protein sequence ID" value="QTA91234.1"/>
    <property type="molecule type" value="Genomic_DNA"/>
</dbReference>
<gene>
    <name evidence="1" type="ORF">dnm_072980</name>
</gene>
<accession>A0A975BSZ2</accession>
<organism evidence="1 2">
    <name type="scientific">Desulfonema magnum</name>
    <dbReference type="NCBI Taxonomy" id="45655"/>
    <lineage>
        <taxon>Bacteria</taxon>
        <taxon>Pseudomonadati</taxon>
        <taxon>Thermodesulfobacteriota</taxon>
        <taxon>Desulfobacteria</taxon>
        <taxon>Desulfobacterales</taxon>
        <taxon>Desulfococcaceae</taxon>
        <taxon>Desulfonema</taxon>
    </lineage>
</organism>
<dbReference type="KEGG" id="dmm:dnm_072980"/>